<dbReference type="PANTHER" id="PTHR13132">
    <property type="entry name" value="ALPHA- 1,6 -FUCOSYLTRANSFERASE"/>
    <property type="match status" value="1"/>
</dbReference>
<dbReference type="STRING" id="158441.A0A226E8T1"/>
<evidence type="ECO:0000256" key="1">
    <source>
        <dbReference type="ARBA" id="ARBA00022676"/>
    </source>
</evidence>
<dbReference type="GO" id="GO:0006487">
    <property type="term" value="P:protein N-linked glycosylation"/>
    <property type="evidence" value="ECO:0007669"/>
    <property type="project" value="TreeGrafter"/>
</dbReference>
<evidence type="ECO:0000313" key="5">
    <source>
        <dbReference type="EMBL" id="OXA53447.1"/>
    </source>
</evidence>
<name>A0A226E8T1_FOLCA</name>
<reference evidence="5 6" key="1">
    <citation type="submission" date="2015-12" db="EMBL/GenBank/DDBJ databases">
        <title>The genome of Folsomia candida.</title>
        <authorList>
            <person name="Faddeeva A."/>
            <person name="Derks M.F."/>
            <person name="Anvar Y."/>
            <person name="Smit S."/>
            <person name="Van Straalen N."/>
            <person name="Roelofs D."/>
        </authorList>
    </citation>
    <scope>NUCLEOTIDE SEQUENCE [LARGE SCALE GENOMIC DNA]</scope>
    <source>
        <strain evidence="5 6">VU population</strain>
        <tissue evidence="5">Whole body</tissue>
    </source>
</reference>
<evidence type="ECO:0000256" key="3">
    <source>
        <dbReference type="PROSITE-ProRule" id="PRU00992"/>
    </source>
</evidence>
<comment type="similarity">
    <text evidence="3">Belongs to the glycosyltransferase 23 family.</text>
</comment>
<keyword evidence="2 3" id="KW-0808">Transferase</keyword>
<dbReference type="InterPro" id="IPR027350">
    <property type="entry name" value="GT23_dom"/>
</dbReference>
<dbReference type="GO" id="GO:0046921">
    <property type="term" value="F:alpha-(1-&gt;6)-fucosyltransferase activity"/>
    <property type="evidence" value="ECO:0007669"/>
    <property type="project" value="TreeGrafter"/>
</dbReference>
<feature type="region of interest" description="Important for donor substrate binding" evidence="3">
    <location>
        <begin position="317"/>
        <end position="318"/>
    </location>
</feature>
<dbReference type="PANTHER" id="PTHR13132:SF29">
    <property type="entry name" value="ALPHA-(1,6)-FUCOSYLTRANSFERASE"/>
    <property type="match status" value="1"/>
</dbReference>
<evidence type="ECO:0000256" key="2">
    <source>
        <dbReference type="ARBA" id="ARBA00022679"/>
    </source>
</evidence>
<protein>
    <submittedName>
        <fullName evidence="5">Alpha-(1,6)-fucosyltransferase</fullName>
    </submittedName>
</protein>
<dbReference type="PROSITE" id="PS51659">
    <property type="entry name" value="GT23"/>
    <property type="match status" value="1"/>
</dbReference>
<gene>
    <name evidence="5" type="ORF">Fcan01_10427</name>
</gene>
<evidence type="ECO:0000313" key="6">
    <source>
        <dbReference type="Proteomes" id="UP000198287"/>
    </source>
</evidence>
<sequence>MEFNRIIAVLLVIDVSLWAAIFASTMRKSPPATDLKSRLDLVLEELRSLKNESEDLGVKVRKYYELGGYGPLRKESFKKYEFSRRELHRLVDELRHIGRTAGSAMNNEITLIINSLLNRLDIYETYRTRETNLLSRKIQRRLELLQNPRNCTSARKLVCHVNKTCGFACQIHHVVYCLITAYATGRTLILQSENWSYNPDGWETTFLPISETCRDYDDGEVAEGWDAVGNISNNHAKVLKLPVIDVLQNPPNFLPTTIPLDLAETLELLQDEPLIWWVGQFVKYILQPQPKIRQILDGARNKAKFDNKTRTVGIHIRRTDKIGQEAVFYPLDMYMKPAREYFSSLGQIEGKRVFLATDDPRVVKEACQKYKSPEWEIHADLKVAESAAISKRLNGSLIGIFQDLDLLSDCEFIICTLSSQVCRLAYELMQAKRSDASGRIISLDSEYYFGGGSHLVRRAAYANDPVGSVIELEFEVGDEILEFKRLDEHIAFGVNKRTGKFETLHLQRVAYQFECIFDAKSNAVNGFDLRGPRDLPVTVGGKYGLFVMSHINSNVFLTLNPTPLMVLTSEARVTLP</sequence>
<dbReference type="CDD" id="cd11300">
    <property type="entry name" value="Fut8_like"/>
    <property type="match status" value="1"/>
</dbReference>
<dbReference type="AlphaFoldDB" id="A0A226E8T1"/>
<dbReference type="Pfam" id="PF19745">
    <property type="entry name" value="FUT8_N_cat"/>
    <property type="match status" value="1"/>
</dbReference>
<keyword evidence="6" id="KW-1185">Reference proteome</keyword>
<accession>A0A226E8T1</accession>
<dbReference type="Proteomes" id="UP000198287">
    <property type="component" value="Unassembled WGS sequence"/>
</dbReference>
<dbReference type="Gene3D" id="3.40.50.11350">
    <property type="match status" value="1"/>
</dbReference>
<comment type="caution">
    <text evidence="5">The sequence shown here is derived from an EMBL/GenBank/DDBJ whole genome shotgun (WGS) entry which is preliminary data.</text>
</comment>
<organism evidence="5 6">
    <name type="scientific">Folsomia candida</name>
    <name type="common">Springtail</name>
    <dbReference type="NCBI Taxonomy" id="158441"/>
    <lineage>
        <taxon>Eukaryota</taxon>
        <taxon>Metazoa</taxon>
        <taxon>Ecdysozoa</taxon>
        <taxon>Arthropoda</taxon>
        <taxon>Hexapoda</taxon>
        <taxon>Collembola</taxon>
        <taxon>Entomobryomorpha</taxon>
        <taxon>Isotomoidea</taxon>
        <taxon>Isotomidae</taxon>
        <taxon>Proisotominae</taxon>
        <taxon>Folsomia</taxon>
    </lineage>
</organism>
<dbReference type="OrthoDB" id="2014825at2759"/>
<dbReference type="InterPro" id="IPR045573">
    <property type="entry name" value="Fut8_N_cat"/>
</dbReference>
<dbReference type="OMA" id="KVVNDWR"/>
<proteinExistence type="inferred from homology"/>
<keyword evidence="1 3" id="KW-0328">Glycosyltransferase</keyword>
<feature type="domain" description="GT23" evidence="4">
    <location>
        <begin position="153"/>
        <end position="443"/>
    </location>
</feature>
<dbReference type="EMBL" id="LNIX01000005">
    <property type="protein sequence ID" value="OXA53447.1"/>
    <property type="molecule type" value="Genomic_DNA"/>
</dbReference>
<evidence type="ECO:0000259" key="4">
    <source>
        <dbReference type="PROSITE" id="PS51659"/>
    </source>
</evidence>